<evidence type="ECO:0000256" key="2">
    <source>
        <dbReference type="ARBA" id="ARBA00023239"/>
    </source>
</evidence>
<accession>A0ABQ9GFF9</accession>
<dbReference type="EMBL" id="JARBHB010000012">
    <property type="protein sequence ID" value="KAJ8871131.1"/>
    <property type="molecule type" value="Genomic_DNA"/>
</dbReference>
<keyword evidence="1" id="KW-0547">Nucleotide-binding</keyword>
<dbReference type="PANTHER" id="PTHR45627:SF1">
    <property type="entry name" value="ADENYLATE CYCLASE TYPE 8"/>
    <property type="match status" value="1"/>
</dbReference>
<evidence type="ECO:0000259" key="5">
    <source>
        <dbReference type="Pfam" id="PF16214"/>
    </source>
</evidence>
<feature type="transmembrane region" description="Helical" evidence="3">
    <location>
        <begin position="589"/>
        <end position="607"/>
    </location>
</feature>
<evidence type="ECO:0000256" key="3">
    <source>
        <dbReference type="SAM" id="Phobius"/>
    </source>
</evidence>
<protein>
    <recommendedName>
        <fullName evidence="5">Adenylate cyclase N-terminal domain-containing protein</fullName>
    </recommendedName>
</protein>
<feature type="domain" description="Adenylate cyclase N-terminal" evidence="5">
    <location>
        <begin position="779"/>
        <end position="837"/>
    </location>
</feature>
<sequence>MSMFWGSVVSKELAVCLAFIRSEAVCCLPYNPLVSAFGHRSGRHTFTSFKVKPDVSHLYSYRCRDTVFYWSLLSLNAILLVKTSPAFPYWLAANQWSAEFTVSQPNVLCTLSLTALPSIGLSLGGEEESRPLTLMRPLARPKPKPGTSAHPRPLYHLGSEALALGNQACGLAGVLSIPLVPLQGTAGAGCRSPPGLSKRVGISPDLLQHMESTTAAVTQCNLKGQGRNSLLASARGCWRAAGSVAMLCAGAVFKRGFVYKGIYCPSLTSSFRENHLELAYQRYSHRQRQKSLIVVNVVDSLLKVVLGESFISSSGRVTSPILPGVCNTGYSLEPQPMNTQLRLERVYTGLWSLAYRDRDGIECSPSTKANPGSIPGGLSPGFSLVGIVPDDPAGRRVFSGISLRSLRRSSVVYRMCRSQEWCCIHAVLCAGVVWALDKGLEEVPSGEELAWTACSMAANITMCVLGWWRCFANNYLHWAAICTWFLLNAQGATVAERSDCSPHAKANRVQSTGRFTSDFRKWNSTGLCRWSTGFLGDLPFPRPVHSGAAPFSPHFTSQAIKTPISVLCAVLNSCSHVTGFVGSGIGFTYQYQVWYVLFIVFVTYAMLPLPLRWCMILGIATALIHIIISVVNMYISQVVSAAPYTGQSNCSACTGIVHAGMMHGGISLWSEAETRNKTTTPRSVQGAAVPERLACSPPTAANRVSIPGGVAPGVLHVGIGPGDAAGRRVFSVIARSLALSFRRRSTLTSLYPHGLSILCNMSSACDTATERINDLRTNLYQPIANSTLYIAVNFAGMYTKYLTDRGQRKAFLETHRSMETRCRTQRENDRQEKLLLSG</sequence>
<dbReference type="Pfam" id="PF16214">
    <property type="entry name" value="AC_N"/>
    <property type="match status" value="1"/>
</dbReference>
<gene>
    <name evidence="6" type="ORF">PR048_027435</name>
</gene>
<keyword evidence="2" id="KW-0456">Lyase</keyword>
<dbReference type="InterPro" id="IPR032628">
    <property type="entry name" value="AC_N"/>
</dbReference>
<keyword evidence="3" id="KW-1133">Transmembrane helix</keyword>
<feature type="chain" id="PRO_5045829153" description="Adenylate cyclase N-terminal domain-containing protein" evidence="4">
    <location>
        <begin position="19"/>
        <end position="838"/>
    </location>
</feature>
<feature type="signal peptide" evidence="4">
    <location>
        <begin position="1"/>
        <end position="18"/>
    </location>
</feature>
<keyword evidence="4" id="KW-0732">Signal</keyword>
<dbReference type="PANTHER" id="PTHR45627">
    <property type="entry name" value="ADENYLATE CYCLASE TYPE 1"/>
    <property type="match status" value="1"/>
</dbReference>
<reference evidence="6 7" key="1">
    <citation type="submission" date="2023-02" db="EMBL/GenBank/DDBJ databases">
        <title>LHISI_Scaffold_Assembly.</title>
        <authorList>
            <person name="Stuart O.P."/>
            <person name="Cleave R."/>
            <person name="Magrath M.J.L."/>
            <person name="Mikheyev A.S."/>
        </authorList>
    </citation>
    <scope>NUCLEOTIDE SEQUENCE [LARGE SCALE GENOMIC DNA]</scope>
    <source>
        <strain evidence="6">Daus_M_001</strain>
        <tissue evidence="6">Leg muscle</tissue>
    </source>
</reference>
<keyword evidence="7" id="KW-1185">Reference proteome</keyword>
<comment type="caution">
    <text evidence="6">The sequence shown here is derived from an EMBL/GenBank/DDBJ whole genome shotgun (WGS) entry which is preliminary data.</text>
</comment>
<evidence type="ECO:0000256" key="1">
    <source>
        <dbReference type="ARBA" id="ARBA00022741"/>
    </source>
</evidence>
<keyword evidence="3" id="KW-0472">Membrane</keyword>
<feature type="transmembrane region" description="Helical" evidence="3">
    <location>
        <begin position="614"/>
        <end position="635"/>
    </location>
</feature>
<organism evidence="6 7">
    <name type="scientific">Dryococelus australis</name>
    <dbReference type="NCBI Taxonomy" id="614101"/>
    <lineage>
        <taxon>Eukaryota</taxon>
        <taxon>Metazoa</taxon>
        <taxon>Ecdysozoa</taxon>
        <taxon>Arthropoda</taxon>
        <taxon>Hexapoda</taxon>
        <taxon>Insecta</taxon>
        <taxon>Pterygota</taxon>
        <taxon>Neoptera</taxon>
        <taxon>Polyneoptera</taxon>
        <taxon>Phasmatodea</taxon>
        <taxon>Verophasmatodea</taxon>
        <taxon>Anareolatae</taxon>
        <taxon>Phasmatidae</taxon>
        <taxon>Eurycanthinae</taxon>
        <taxon>Dryococelus</taxon>
    </lineage>
</organism>
<evidence type="ECO:0000313" key="6">
    <source>
        <dbReference type="EMBL" id="KAJ8871131.1"/>
    </source>
</evidence>
<keyword evidence="3" id="KW-0812">Transmembrane</keyword>
<proteinExistence type="predicted"/>
<evidence type="ECO:0000256" key="4">
    <source>
        <dbReference type="SAM" id="SignalP"/>
    </source>
</evidence>
<name>A0ABQ9GFF9_9NEOP</name>
<evidence type="ECO:0000313" key="7">
    <source>
        <dbReference type="Proteomes" id="UP001159363"/>
    </source>
</evidence>
<dbReference type="Proteomes" id="UP001159363">
    <property type="component" value="Chromosome 11"/>
</dbReference>